<proteinExistence type="predicted"/>
<keyword evidence="3" id="KW-1185">Reference proteome</keyword>
<protein>
    <submittedName>
        <fullName evidence="2">Uncharacterized protein</fullName>
    </submittedName>
</protein>
<accession>A0A2K5AQA2</accession>
<keyword evidence="1" id="KW-0472">Membrane</keyword>
<sequence>MSAPMIKIYGYHIHMSRGDCIMRSMVFVIPVIVSALLVMVLAIIDGSNSVLLPTSTNVSADANLYGCDPKSLDDVKLNFPVREPTYLPEGYRLEVVDALSYSLPPVYNRVALYYAKYEMCHGVQLGYPKDVIVILVTDLEQAAKNGDKYAQMVINDPVEYFKKDIESYNSVIPDAAKLIDKPESTIPLVRMIEVNGHVGSAREPMKGYNVFIINDGDKSEKVVEELSEVRAGFVTFYHEKDRTFYTIESTFPVEEMLKIAESIR</sequence>
<dbReference type="AlphaFoldDB" id="A0A2K5AQA2"/>
<feature type="transmembrane region" description="Helical" evidence="1">
    <location>
        <begin position="21"/>
        <end position="44"/>
    </location>
</feature>
<gene>
    <name evidence="2" type="ORF">NCAV_0650</name>
</gene>
<evidence type="ECO:0000313" key="2">
    <source>
        <dbReference type="EMBL" id="SPC33833.1"/>
    </source>
</evidence>
<reference evidence="3" key="1">
    <citation type="submission" date="2018-01" db="EMBL/GenBank/DDBJ databases">
        <authorList>
            <person name="Kerou L M."/>
        </authorList>
    </citation>
    <scope>NUCLEOTIDE SEQUENCE [LARGE SCALE GENOMIC DNA]</scope>
    <source>
        <strain evidence="3">SCU2</strain>
    </source>
</reference>
<name>A0A2K5AQA2_9ARCH</name>
<evidence type="ECO:0000313" key="3">
    <source>
        <dbReference type="Proteomes" id="UP000236248"/>
    </source>
</evidence>
<keyword evidence="1" id="KW-0812">Transmembrane</keyword>
<dbReference type="EMBL" id="LT981265">
    <property type="protein sequence ID" value="SPC33833.1"/>
    <property type="molecule type" value="Genomic_DNA"/>
</dbReference>
<dbReference type="Proteomes" id="UP000236248">
    <property type="component" value="Chromosome NCAV"/>
</dbReference>
<keyword evidence="1" id="KW-1133">Transmembrane helix</keyword>
<organism evidence="2 3">
    <name type="scientific">Candidatus Nitrosocaldus cavascurensis</name>
    <dbReference type="NCBI Taxonomy" id="2058097"/>
    <lineage>
        <taxon>Archaea</taxon>
        <taxon>Nitrososphaerota</taxon>
        <taxon>Nitrososphaeria</taxon>
        <taxon>Candidatus Nitrosocaldales</taxon>
        <taxon>Candidatus Nitrosocaldaceae</taxon>
        <taxon>Candidatus Nitrosocaldus</taxon>
    </lineage>
</organism>
<evidence type="ECO:0000256" key="1">
    <source>
        <dbReference type="SAM" id="Phobius"/>
    </source>
</evidence>
<dbReference type="KEGG" id="ncv:NCAV_0650"/>